<comment type="pathway">
    <text evidence="11">Bacterial outer membrane biogenesis; LPS lipid A biosynthesis.</text>
</comment>
<dbReference type="AlphaFoldDB" id="A0A432ZRS2"/>
<keyword evidence="7 11" id="KW-0328">Glycosyltransferase</keyword>
<comment type="caution">
    <text evidence="12">The sequence shown here is derived from an EMBL/GenBank/DDBJ whole genome shotgun (WGS) entry which is preliminary data.</text>
</comment>
<dbReference type="NCBIfam" id="TIGR00215">
    <property type="entry name" value="lpxB"/>
    <property type="match status" value="1"/>
</dbReference>
<evidence type="ECO:0000256" key="6">
    <source>
        <dbReference type="ARBA" id="ARBA00022556"/>
    </source>
</evidence>
<name>A0A432ZRS2_9GAMM</name>
<dbReference type="RefSeq" id="WP_126841631.1">
    <property type="nucleotide sequence ID" value="NZ_PIQH01000004.1"/>
</dbReference>
<dbReference type="EC" id="2.4.1.182" evidence="3 11"/>
<dbReference type="HAMAP" id="MF_00392">
    <property type="entry name" value="LpxB"/>
    <property type="match status" value="1"/>
</dbReference>
<keyword evidence="9 11" id="KW-0443">Lipid metabolism</keyword>
<evidence type="ECO:0000256" key="5">
    <source>
        <dbReference type="ARBA" id="ARBA00022516"/>
    </source>
</evidence>
<keyword evidence="6 11" id="KW-0441">Lipid A biosynthesis</keyword>
<dbReference type="EMBL" id="PIQH01000004">
    <property type="protein sequence ID" value="RUO80573.1"/>
    <property type="molecule type" value="Genomic_DNA"/>
</dbReference>
<dbReference type="PANTHER" id="PTHR30372:SF4">
    <property type="entry name" value="LIPID-A-DISACCHARIDE SYNTHASE, MITOCHONDRIAL-RELATED"/>
    <property type="match status" value="1"/>
</dbReference>
<gene>
    <name evidence="11" type="primary">lpxB</name>
    <name evidence="12" type="ORF">CWI84_05810</name>
</gene>
<proteinExistence type="inferred from homology"/>
<evidence type="ECO:0000256" key="3">
    <source>
        <dbReference type="ARBA" id="ARBA00012687"/>
    </source>
</evidence>
<dbReference type="GO" id="GO:0008915">
    <property type="term" value="F:lipid-A-disaccharide synthase activity"/>
    <property type="evidence" value="ECO:0007669"/>
    <property type="project" value="UniProtKB-UniRule"/>
</dbReference>
<dbReference type="GO" id="GO:0005543">
    <property type="term" value="F:phospholipid binding"/>
    <property type="evidence" value="ECO:0007669"/>
    <property type="project" value="TreeGrafter"/>
</dbReference>
<dbReference type="OrthoDB" id="9801642at2"/>
<comment type="function">
    <text evidence="1 11">Condensation of UDP-2,3-diacylglucosamine and 2,3-diacylglucosamine-1-phosphate to form lipid A disaccharide, a precursor of lipid A, a phosphorylated glycolipid that anchors the lipopolysaccharide to the outer membrane of the cell.</text>
</comment>
<keyword evidence="5 11" id="KW-0444">Lipid biosynthesis</keyword>
<sequence>MSDRPPVIAIVAGEVSGDILGAGMMAALKQHYPQARFIGIGGDLMTQQGLVSSVDMDELSVMGLFEVLKRLPRLLAIRKQLLSDLIAAKPDLYVGIDAPDFNLPVEKRLKAQGIKTVHYVSPSVWAWREGRIKGIKKAVDHMLCLLPFEKDFYDAHGVPATFVGHPLADDIPLQWPALPARQALELSESKRWLAVLPGSRSGEVERLGPIFLEAIKQLYQRHEDLAVIAPMVNNQRAQQFHQQWQQTCPEVPLTIRVGESRKTMAAADFLLLTSGTVTLEAMLIKRPMVVAYRFSWLTYQVIKRLFKAPFFSLPNLLAKRPLVPELEQQQVNPERIVSELEKLMVNDNSALLASFKTLHQQLQRGASQTAATVAHDLLEYSKK</sequence>
<keyword evidence="8 11" id="KW-0808">Transferase</keyword>
<protein>
    <recommendedName>
        <fullName evidence="4 11">Lipid-A-disaccharide synthase</fullName>
        <ecNumber evidence="3 11">2.4.1.182</ecNumber>
    </recommendedName>
</protein>
<evidence type="ECO:0000256" key="10">
    <source>
        <dbReference type="ARBA" id="ARBA00048975"/>
    </source>
</evidence>
<evidence type="ECO:0000256" key="9">
    <source>
        <dbReference type="ARBA" id="ARBA00023098"/>
    </source>
</evidence>
<dbReference type="InterPro" id="IPR003835">
    <property type="entry name" value="Glyco_trans_19"/>
</dbReference>
<comment type="catalytic activity">
    <reaction evidence="10 11">
        <text>a lipid X + a UDP-2-N,3-O-bis[(3R)-3-hydroxyacyl]-alpha-D-glucosamine = a lipid A disaccharide + UDP + H(+)</text>
        <dbReference type="Rhea" id="RHEA:67828"/>
        <dbReference type="ChEBI" id="CHEBI:15378"/>
        <dbReference type="ChEBI" id="CHEBI:58223"/>
        <dbReference type="ChEBI" id="CHEBI:137748"/>
        <dbReference type="ChEBI" id="CHEBI:176338"/>
        <dbReference type="ChEBI" id="CHEBI:176343"/>
        <dbReference type="EC" id="2.4.1.182"/>
    </reaction>
</comment>
<keyword evidence="13" id="KW-1185">Reference proteome</keyword>
<comment type="similarity">
    <text evidence="2 11">Belongs to the LpxB family.</text>
</comment>
<dbReference type="GO" id="GO:0016020">
    <property type="term" value="C:membrane"/>
    <property type="evidence" value="ECO:0007669"/>
    <property type="project" value="GOC"/>
</dbReference>
<accession>A0A432ZRS2</accession>
<evidence type="ECO:0000313" key="12">
    <source>
        <dbReference type="EMBL" id="RUO80573.1"/>
    </source>
</evidence>
<dbReference type="Proteomes" id="UP000287996">
    <property type="component" value="Unassembled WGS sequence"/>
</dbReference>
<dbReference type="PANTHER" id="PTHR30372">
    <property type="entry name" value="LIPID-A-DISACCHARIDE SYNTHASE"/>
    <property type="match status" value="1"/>
</dbReference>
<evidence type="ECO:0000256" key="11">
    <source>
        <dbReference type="HAMAP-Rule" id="MF_00392"/>
    </source>
</evidence>
<dbReference type="Pfam" id="PF02684">
    <property type="entry name" value="LpxB"/>
    <property type="match status" value="1"/>
</dbReference>
<dbReference type="UniPathway" id="UPA00973"/>
<dbReference type="SUPFAM" id="SSF53756">
    <property type="entry name" value="UDP-Glycosyltransferase/glycogen phosphorylase"/>
    <property type="match status" value="1"/>
</dbReference>
<evidence type="ECO:0000256" key="7">
    <source>
        <dbReference type="ARBA" id="ARBA00022676"/>
    </source>
</evidence>
<organism evidence="12 13">
    <name type="scientific">Idiomarina tyrosinivorans</name>
    <dbReference type="NCBI Taxonomy" id="1445662"/>
    <lineage>
        <taxon>Bacteria</taxon>
        <taxon>Pseudomonadati</taxon>
        <taxon>Pseudomonadota</taxon>
        <taxon>Gammaproteobacteria</taxon>
        <taxon>Alteromonadales</taxon>
        <taxon>Idiomarinaceae</taxon>
        <taxon>Idiomarina</taxon>
    </lineage>
</organism>
<reference evidence="12 13" key="1">
    <citation type="journal article" date="2011" name="Front. Microbiol.">
        <title>Genomic signatures of strain selection and enhancement in Bacillus atrophaeus var. globigii, a historical biowarfare simulant.</title>
        <authorList>
            <person name="Gibbons H.S."/>
            <person name="Broomall S.M."/>
            <person name="McNew L.A."/>
            <person name="Daligault H."/>
            <person name="Chapman C."/>
            <person name="Bruce D."/>
            <person name="Karavis M."/>
            <person name="Krepps M."/>
            <person name="McGregor P.A."/>
            <person name="Hong C."/>
            <person name="Park K.H."/>
            <person name="Akmal A."/>
            <person name="Feldman A."/>
            <person name="Lin J.S."/>
            <person name="Chang W.E."/>
            <person name="Higgs B.W."/>
            <person name="Demirev P."/>
            <person name="Lindquist J."/>
            <person name="Liem A."/>
            <person name="Fochler E."/>
            <person name="Read T.D."/>
            <person name="Tapia R."/>
            <person name="Johnson S."/>
            <person name="Bishop-Lilly K.A."/>
            <person name="Detter C."/>
            <person name="Han C."/>
            <person name="Sozhamannan S."/>
            <person name="Rosenzweig C.N."/>
            <person name="Skowronski E.W."/>
        </authorList>
    </citation>
    <scope>NUCLEOTIDE SEQUENCE [LARGE SCALE GENOMIC DNA]</scope>
    <source>
        <strain evidence="12 13">CC-PW-9</strain>
    </source>
</reference>
<evidence type="ECO:0000256" key="4">
    <source>
        <dbReference type="ARBA" id="ARBA00020902"/>
    </source>
</evidence>
<dbReference type="GO" id="GO:0009245">
    <property type="term" value="P:lipid A biosynthetic process"/>
    <property type="evidence" value="ECO:0007669"/>
    <property type="project" value="UniProtKB-UniRule"/>
</dbReference>
<evidence type="ECO:0000256" key="2">
    <source>
        <dbReference type="ARBA" id="ARBA00007868"/>
    </source>
</evidence>
<evidence type="ECO:0000256" key="1">
    <source>
        <dbReference type="ARBA" id="ARBA00002056"/>
    </source>
</evidence>
<evidence type="ECO:0000256" key="8">
    <source>
        <dbReference type="ARBA" id="ARBA00022679"/>
    </source>
</evidence>
<evidence type="ECO:0000313" key="13">
    <source>
        <dbReference type="Proteomes" id="UP000287996"/>
    </source>
</evidence>